<protein>
    <submittedName>
        <fullName evidence="1">Uncharacterized protein</fullName>
    </submittedName>
</protein>
<evidence type="ECO:0000313" key="2">
    <source>
        <dbReference type="Proteomes" id="UP000032900"/>
    </source>
</evidence>
<dbReference type="Proteomes" id="UP000032900">
    <property type="component" value="Unassembled WGS sequence"/>
</dbReference>
<accession>A0A0E9LXF6</accession>
<gene>
    <name evidence="1" type="ORF">JCM15548_12527</name>
</gene>
<proteinExistence type="predicted"/>
<keyword evidence="2" id="KW-1185">Reference proteome</keyword>
<name>A0A0E9LXF6_9BACT</name>
<sequence length="54" mass="6372">MKNLFFTISSCAYDYIACQIFNLYGGLSAASTHFLRFLQFYLPKKRNYYKILTS</sequence>
<organism evidence="1 2">
    <name type="scientific">Geofilum rubicundum JCM 15548</name>
    <dbReference type="NCBI Taxonomy" id="1236989"/>
    <lineage>
        <taxon>Bacteria</taxon>
        <taxon>Pseudomonadati</taxon>
        <taxon>Bacteroidota</taxon>
        <taxon>Bacteroidia</taxon>
        <taxon>Marinilabiliales</taxon>
        <taxon>Marinilabiliaceae</taxon>
        <taxon>Geofilum</taxon>
    </lineage>
</organism>
<dbReference type="AlphaFoldDB" id="A0A0E9LXF6"/>
<dbReference type="EMBL" id="BAZW01000020">
    <property type="protein sequence ID" value="GAO30267.1"/>
    <property type="molecule type" value="Genomic_DNA"/>
</dbReference>
<reference evidence="1 2" key="1">
    <citation type="journal article" date="2015" name="Microbes Environ.">
        <title>Distribution and evolution of nitrogen fixation genes in the phylum bacteroidetes.</title>
        <authorList>
            <person name="Inoue J."/>
            <person name="Oshima K."/>
            <person name="Suda W."/>
            <person name="Sakamoto M."/>
            <person name="Iino T."/>
            <person name="Noda S."/>
            <person name="Hongoh Y."/>
            <person name="Hattori M."/>
            <person name="Ohkuma M."/>
        </authorList>
    </citation>
    <scope>NUCLEOTIDE SEQUENCE [LARGE SCALE GENOMIC DNA]</scope>
    <source>
        <strain evidence="1">JCM 15548</strain>
    </source>
</reference>
<dbReference type="STRING" id="1236989.JCM15548_12527"/>
<evidence type="ECO:0000313" key="1">
    <source>
        <dbReference type="EMBL" id="GAO30267.1"/>
    </source>
</evidence>
<comment type="caution">
    <text evidence="1">The sequence shown here is derived from an EMBL/GenBank/DDBJ whole genome shotgun (WGS) entry which is preliminary data.</text>
</comment>